<proteinExistence type="predicted"/>
<organism evidence="1 2">
    <name type="scientific">Sphaerosporella brunnea</name>
    <dbReference type="NCBI Taxonomy" id="1250544"/>
    <lineage>
        <taxon>Eukaryota</taxon>
        <taxon>Fungi</taxon>
        <taxon>Dikarya</taxon>
        <taxon>Ascomycota</taxon>
        <taxon>Pezizomycotina</taxon>
        <taxon>Pezizomycetes</taxon>
        <taxon>Pezizales</taxon>
        <taxon>Pyronemataceae</taxon>
        <taxon>Sphaerosporella</taxon>
    </lineage>
</organism>
<sequence>MPRTMFRGEADDRGIDTEKYFCQMGGGGRPCGCRGTFPVVDHRKIANGDTSFMRCETCSHYLSSHTNVHGEGQDNPTTRQLYQTDGCEDDDFMAGYSTLTGKELRENRWLYSLISNLDCDVLSKSDPTIFKQLPFPFCGRLLPHDSFKLSQTAGGGSFVFTFPYMGRECFKELWKLVASFKNPLNLSKVFLHGTVGNGKSHLLAALTCALMRAGERVVYLPDCGALLCNFVKYVKTALCLTFADNEDTQELIWGFTTETQISVFLNQMGRRKLYFIIDQVNALDTDALNCDRFTNDQKAYVRKWLDIFTYDQFEIRCASATNRTQYWLQKMRNVTVMEVEGGFTDNELSEWWGRNSGMGISKTEQDMIEDLTGRIPRLLDAVLKDGVMPNLDAPELQDISLHIDEYVDDVWEKAGKNEHSWTRFATFMNACLLNSNISYVPTDFCDHWYFYKQHKAGGIVGAYQCGAARDMMARKLRQYRSLPAGDLNWFNAVMKFRDNAAMTKFIIKNACLSCISHSGLHFSNIEIPPMDTIMFAGDFPSVDLTKNVALYCPLRYNFYGFDGIIVRFDEERKNAELYPLQTYLSWYHADSEMVFPPEWDEWSRFLETYDTISVNFLWITDDRAFVKVIDGLERLPDYANPQFKNYRIPLCSINKQLAARLELSRSIQGQDNRQWN</sequence>
<dbReference type="InParanoid" id="A0A5J5F5T4"/>
<protein>
    <submittedName>
        <fullName evidence="1">Uncharacterized protein</fullName>
    </submittedName>
</protein>
<dbReference type="InterPro" id="IPR027417">
    <property type="entry name" value="P-loop_NTPase"/>
</dbReference>
<dbReference type="AlphaFoldDB" id="A0A5J5F5T4"/>
<evidence type="ECO:0000313" key="2">
    <source>
        <dbReference type="Proteomes" id="UP000326924"/>
    </source>
</evidence>
<reference evidence="1 2" key="1">
    <citation type="submission" date="2019-09" db="EMBL/GenBank/DDBJ databases">
        <title>Draft genome of the ectomycorrhizal ascomycete Sphaerosporella brunnea.</title>
        <authorList>
            <consortium name="DOE Joint Genome Institute"/>
            <person name="Benucci G.M."/>
            <person name="Marozzi G."/>
            <person name="Antonielli L."/>
            <person name="Sanchez S."/>
            <person name="Marco P."/>
            <person name="Wang X."/>
            <person name="Falini L.B."/>
            <person name="Barry K."/>
            <person name="Haridas S."/>
            <person name="Lipzen A."/>
            <person name="Labutti K."/>
            <person name="Grigoriev I.V."/>
            <person name="Murat C."/>
            <person name="Martin F."/>
            <person name="Albertini E."/>
            <person name="Donnini D."/>
            <person name="Bonito G."/>
        </authorList>
    </citation>
    <scope>NUCLEOTIDE SEQUENCE [LARGE SCALE GENOMIC DNA]</scope>
    <source>
        <strain evidence="1 2">Sb_GMNB300</strain>
    </source>
</reference>
<comment type="caution">
    <text evidence="1">The sequence shown here is derived from an EMBL/GenBank/DDBJ whole genome shotgun (WGS) entry which is preliminary data.</text>
</comment>
<dbReference type="EMBL" id="VXIS01000035">
    <property type="protein sequence ID" value="KAA8911465.1"/>
    <property type="molecule type" value="Genomic_DNA"/>
</dbReference>
<name>A0A5J5F5T4_9PEZI</name>
<evidence type="ECO:0000313" key="1">
    <source>
        <dbReference type="EMBL" id="KAA8911465.1"/>
    </source>
</evidence>
<gene>
    <name evidence="1" type="ORF">FN846DRAFT_1019620</name>
</gene>
<dbReference type="SUPFAM" id="SSF52540">
    <property type="entry name" value="P-loop containing nucleoside triphosphate hydrolases"/>
    <property type="match status" value="1"/>
</dbReference>
<dbReference type="Proteomes" id="UP000326924">
    <property type="component" value="Unassembled WGS sequence"/>
</dbReference>
<dbReference type="Gene3D" id="3.40.50.300">
    <property type="entry name" value="P-loop containing nucleotide triphosphate hydrolases"/>
    <property type="match status" value="1"/>
</dbReference>
<accession>A0A5J5F5T4</accession>
<dbReference type="OrthoDB" id="3171351at2759"/>
<keyword evidence="2" id="KW-1185">Reference proteome</keyword>